<reference evidence="2 3" key="1">
    <citation type="submission" date="2015-04" db="EMBL/GenBank/DDBJ databases">
        <title>The draft genome sequence of Fusarium langsethiae, a T-2/HT-2 mycotoxin producer.</title>
        <authorList>
            <person name="Lysoe E."/>
            <person name="Divon H.H."/>
            <person name="Terzi V."/>
            <person name="Orru L."/>
            <person name="Lamontanara A."/>
            <person name="Kolseth A.-K."/>
            <person name="Frandsen R.J."/>
            <person name="Nielsen K."/>
            <person name="Thrane U."/>
        </authorList>
    </citation>
    <scope>NUCLEOTIDE SEQUENCE [LARGE SCALE GENOMIC DNA]</scope>
    <source>
        <strain evidence="2 3">Fl201059</strain>
    </source>
</reference>
<name>A0A0M9ERL7_FUSLA</name>
<protein>
    <submittedName>
        <fullName evidence="2">Uncharacterized protein</fullName>
    </submittedName>
</protein>
<organism evidence="2 3">
    <name type="scientific">Fusarium langsethiae</name>
    <dbReference type="NCBI Taxonomy" id="179993"/>
    <lineage>
        <taxon>Eukaryota</taxon>
        <taxon>Fungi</taxon>
        <taxon>Dikarya</taxon>
        <taxon>Ascomycota</taxon>
        <taxon>Pezizomycotina</taxon>
        <taxon>Sordariomycetes</taxon>
        <taxon>Hypocreomycetidae</taxon>
        <taxon>Hypocreales</taxon>
        <taxon>Nectriaceae</taxon>
        <taxon>Fusarium</taxon>
    </lineage>
</organism>
<evidence type="ECO:0000256" key="1">
    <source>
        <dbReference type="SAM" id="SignalP"/>
    </source>
</evidence>
<keyword evidence="1" id="KW-0732">Signal</keyword>
<feature type="signal peptide" evidence="1">
    <location>
        <begin position="1"/>
        <end position="18"/>
    </location>
</feature>
<dbReference type="Proteomes" id="UP000037904">
    <property type="component" value="Unassembled WGS sequence"/>
</dbReference>
<feature type="chain" id="PRO_5005835160" evidence="1">
    <location>
        <begin position="19"/>
        <end position="108"/>
    </location>
</feature>
<dbReference type="OrthoDB" id="4874932at2759"/>
<keyword evidence="3" id="KW-1185">Reference proteome</keyword>
<comment type="caution">
    <text evidence="2">The sequence shown here is derived from an EMBL/GenBank/DDBJ whole genome shotgun (WGS) entry which is preliminary data.</text>
</comment>
<proteinExistence type="predicted"/>
<dbReference type="AlphaFoldDB" id="A0A0M9ERL7"/>
<evidence type="ECO:0000313" key="2">
    <source>
        <dbReference type="EMBL" id="KPA38413.1"/>
    </source>
</evidence>
<sequence length="108" mass="11290">MHFTGLLSLATLATMASAASIKVNFYSDTGCRNFIGSRFIDYNPNQGGTYHSGGPSGSRGGLYVDSNGSNLSYRGFSNHADGSSPFTGNLRDGQCIGTTSGLYAVFTV</sequence>
<dbReference type="EMBL" id="JXCE01000281">
    <property type="protein sequence ID" value="KPA38413.1"/>
    <property type="molecule type" value="Genomic_DNA"/>
</dbReference>
<accession>A0A0M9ERL7</accession>
<gene>
    <name evidence="2" type="ORF">FLAG1_08744</name>
</gene>
<evidence type="ECO:0000313" key="3">
    <source>
        <dbReference type="Proteomes" id="UP000037904"/>
    </source>
</evidence>